<accession>A0A3N2CTE1</accession>
<proteinExistence type="predicted"/>
<keyword evidence="2" id="KW-1185">Reference proteome</keyword>
<organism evidence="1 2">
    <name type="scientific">Nocardioides aurantiacus</name>
    <dbReference type="NCBI Taxonomy" id="86796"/>
    <lineage>
        <taxon>Bacteria</taxon>
        <taxon>Bacillati</taxon>
        <taxon>Actinomycetota</taxon>
        <taxon>Actinomycetes</taxon>
        <taxon>Propionibacteriales</taxon>
        <taxon>Nocardioidaceae</taxon>
        <taxon>Nocardioides</taxon>
    </lineage>
</organism>
<protein>
    <submittedName>
        <fullName evidence="1">Uncharacterized protein</fullName>
    </submittedName>
</protein>
<dbReference type="Proteomes" id="UP000281738">
    <property type="component" value="Unassembled WGS sequence"/>
</dbReference>
<dbReference type="RefSeq" id="WP_246003432.1">
    <property type="nucleotide sequence ID" value="NZ_RKHO01000001.1"/>
</dbReference>
<dbReference type="AlphaFoldDB" id="A0A3N2CTE1"/>
<reference evidence="1 2" key="1">
    <citation type="submission" date="2018-11" db="EMBL/GenBank/DDBJ databases">
        <title>Sequencing the genomes of 1000 actinobacteria strains.</title>
        <authorList>
            <person name="Klenk H.-P."/>
        </authorList>
    </citation>
    <scope>NUCLEOTIDE SEQUENCE [LARGE SCALE GENOMIC DNA]</scope>
    <source>
        <strain evidence="1 2">DSM 12652</strain>
    </source>
</reference>
<gene>
    <name evidence="1" type="ORF">EDD33_1647</name>
</gene>
<dbReference type="EMBL" id="RKHO01000001">
    <property type="protein sequence ID" value="ROR90799.1"/>
    <property type="molecule type" value="Genomic_DNA"/>
</dbReference>
<evidence type="ECO:0000313" key="1">
    <source>
        <dbReference type="EMBL" id="ROR90799.1"/>
    </source>
</evidence>
<evidence type="ECO:0000313" key="2">
    <source>
        <dbReference type="Proteomes" id="UP000281738"/>
    </source>
</evidence>
<name>A0A3N2CTE1_9ACTN</name>
<sequence>MITTEMALYAPTTTTGAADARPLVCGCGQELSGVRRAHCPRCGCCLN</sequence>
<comment type="caution">
    <text evidence="1">The sequence shown here is derived from an EMBL/GenBank/DDBJ whole genome shotgun (WGS) entry which is preliminary data.</text>
</comment>